<evidence type="ECO:0000313" key="1">
    <source>
        <dbReference type="EMBL" id="TPP58592.1"/>
    </source>
</evidence>
<dbReference type="EMBL" id="SUNJ01011823">
    <property type="protein sequence ID" value="TPP58592.1"/>
    <property type="molecule type" value="Genomic_DNA"/>
</dbReference>
<protein>
    <submittedName>
        <fullName evidence="1">Uncharacterized protein</fullName>
    </submittedName>
</protein>
<sequence length="87" mass="9861">MFHSLFGLDHVSLVLPVMSSSHSNSITSQIVRDRIVHCSVQDCVLHPNHDMIKKDQDYRTYGRSHLTLKTLALSGLSCQRTTVWLTP</sequence>
<evidence type="ECO:0000313" key="2">
    <source>
        <dbReference type="Proteomes" id="UP000316759"/>
    </source>
</evidence>
<organism evidence="1 2">
    <name type="scientific">Fasciola gigantica</name>
    <name type="common">Giant liver fluke</name>
    <dbReference type="NCBI Taxonomy" id="46835"/>
    <lineage>
        <taxon>Eukaryota</taxon>
        <taxon>Metazoa</taxon>
        <taxon>Spiralia</taxon>
        <taxon>Lophotrochozoa</taxon>
        <taxon>Platyhelminthes</taxon>
        <taxon>Trematoda</taxon>
        <taxon>Digenea</taxon>
        <taxon>Plagiorchiida</taxon>
        <taxon>Echinostomata</taxon>
        <taxon>Echinostomatoidea</taxon>
        <taxon>Fasciolidae</taxon>
        <taxon>Fasciola</taxon>
    </lineage>
</organism>
<gene>
    <name evidence="1" type="ORF">FGIG_02227</name>
</gene>
<reference evidence="1 2" key="1">
    <citation type="submission" date="2019-04" db="EMBL/GenBank/DDBJ databases">
        <title>Annotation for the trematode Fasciola gigantica.</title>
        <authorList>
            <person name="Choi Y.-J."/>
        </authorList>
    </citation>
    <scope>NUCLEOTIDE SEQUENCE [LARGE SCALE GENOMIC DNA]</scope>
    <source>
        <strain evidence="1">Uganda_cow_1</strain>
    </source>
</reference>
<comment type="caution">
    <text evidence="1">The sequence shown here is derived from an EMBL/GenBank/DDBJ whole genome shotgun (WGS) entry which is preliminary data.</text>
</comment>
<accession>A0A504YAH6</accession>
<dbReference type="AlphaFoldDB" id="A0A504YAH6"/>
<proteinExistence type="predicted"/>
<keyword evidence="2" id="KW-1185">Reference proteome</keyword>
<dbReference type="Proteomes" id="UP000316759">
    <property type="component" value="Unassembled WGS sequence"/>
</dbReference>
<name>A0A504YAH6_FASGI</name>